<dbReference type="PANTHER" id="PTHR33400:SF9">
    <property type="entry name" value="C3H1-TYPE DOMAIN-CONTAINING PROTEIN"/>
    <property type="match status" value="1"/>
</dbReference>
<keyword evidence="1" id="KW-0238">DNA-binding</keyword>
<proteinExistence type="predicted"/>
<dbReference type="EMBL" id="CAADRP010001335">
    <property type="protein sequence ID" value="VFU37974.1"/>
    <property type="molecule type" value="Genomic_DNA"/>
</dbReference>
<gene>
    <name evidence="3" type="ORF">SVIM_LOCUS204282</name>
</gene>
<dbReference type="GO" id="GO:0003677">
    <property type="term" value="F:DNA binding"/>
    <property type="evidence" value="ECO:0007669"/>
    <property type="project" value="UniProtKB-KW"/>
</dbReference>
<organism evidence="3">
    <name type="scientific">Salix viminalis</name>
    <name type="common">Common osier</name>
    <name type="synonym">Basket willow</name>
    <dbReference type="NCBI Taxonomy" id="40686"/>
    <lineage>
        <taxon>Eukaryota</taxon>
        <taxon>Viridiplantae</taxon>
        <taxon>Streptophyta</taxon>
        <taxon>Embryophyta</taxon>
        <taxon>Tracheophyta</taxon>
        <taxon>Spermatophyta</taxon>
        <taxon>Magnoliopsida</taxon>
        <taxon>eudicotyledons</taxon>
        <taxon>Gunneridae</taxon>
        <taxon>Pentapetalae</taxon>
        <taxon>rosids</taxon>
        <taxon>fabids</taxon>
        <taxon>Malpighiales</taxon>
        <taxon>Salicaceae</taxon>
        <taxon>Saliceae</taxon>
        <taxon>Salix</taxon>
    </lineage>
</organism>
<feature type="region of interest" description="Disordered" evidence="2">
    <location>
        <begin position="28"/>
        <end position="80"/>
    </location>
</feature>
<reference evidence="3" key="1">
    <citation type="submission" date="2019-03" db="EMBL/GenBank/DDBJ databases">
        <authorList>
            <person name="Mank J."/>
            <person name="Almeida P."/>
        </authorList>
    </citation>
    <scope>NUCLEOTIDE SEQUENCE</scope>
    <source>
        <strain evidence="3">78183</strain>
    </source>
</reference>
<name>A0A6N2LKY4_SALVM</name>
<dbReference type="PANTHER" id="PTHR33400">
    <property type="entry name" value="ZINC FINGER CCCH DOMAIN-CONTAINING PROTEIN 6-RELATED"/>
    <property type="match status" value="1"/>
</dbReference>
<sequence length="353" mass="39015">MQIPGPSQYLPIKPYKMIAFPQPTRPVNSFYQESSQPQNSTTVVSDNMGRQAYVPKERSAEQHAPATTMGDGEGNTGGALESHLGIVRKTSSKWIQAHRRSADEGSTIEKLSRKLERFKIRTVQGGGVVRVEEDRSFSDMKRSRKSGRVSWAPALNLCQVRLFLSEDCPSEVGGQVLDHLQKNVLRLLPISSSKDSNDLPPGFQGTRVLNPYIKELSNIHRVQWKCPPNFVVNYDWRVTARRRKPGVRGSKTEGNEIYPRPSSVPPSPAVSLDVEEEIYDDSLTPIIPLIPVEEEEAAEMPAALTEPLKNPTTSLSQALPSALLSSGIVNSSNCNTTALNPPANQNPEPWKIN</sequence>
<protein>
    <submittedName>
        <fullName evidence="3">Uncharacterized protein</fullName>
    </submittedName>
</protein>
<accession>A0A6N2LKY4</accession>
<dbReference type="AlphaFoldDB" id="A0A6N2LKY4"/>
<feature type="region of interest" description="Disordered" evidence="2">
    <location>
        <begin position="245"/>
        <end position="269"/>
    </location>
</feature>
<evidence type="ECO:0000256" key="1">
    <source>
        <dbReference type="ARBA" id="ARBA00023125"/>
    </source>
</evidence>
<evidence type="ECO:0000256" key="2">
    <source>
        <dbReference type="SAM" id="MobiDB-lite"/>
    </source>
</evidence>
<feature type="compositionally biased region" description="Polar residues" evidence="2">
    <location>
        <begin position="28"/>
        <end position="45"/>
    </location>
</feature>
<evidence type="ECO:0000313" key="3">
    <source>
        <dbReference type="EMBL" id="VFU37974.1"/>
    </source>
</evidence>